<dbReference type="RefSeq" id="WP_011199917.1">
    <property type="nucleotide sequence ID" value="NC_006300.1"/>
</dbReference>
<dbReference type="HOGENOM" id="CLU_096087_0_0_6"/>
<evidence type="ECO:0000256" key="1">
    <source>
        <dbReference type="SAM" id="Phobius"/>
    </source>
</evidence>
<organism evidence="2 3">
    <name type="scientific">Mannheimia succiniciproducens (strain KCTC 0769BP / MBEL55E)</name>
    <dbReference type="NCBI Taxonomy" id="221988"/>
    <lineage>
        <taxon>Bacteria</taxon>
        <taxon>Pseudomonadati</taxon>
        <taxon>Pseudomonadota</taxon>
        <taxon>Gammaproteobacteria</taxon>
        <taxon>Pasteurellales</taxon>
        <taxon>Pasteurellaceae</taxon>
        <taxon>Basfia</taxon>
    </lineage>
</organism>
<dbReference type="KEGG" id="msu:MS0738"/>
<name>Q65UL5_MANSM</name>
<feature type="transmembrane region" description="Helical" evidence="1">
    <location>
        <begin position="38"/>
        <end position="61"/>
    </location>
</feature>
<dbReference type="AlphaFoldDB" id="Q65UL5"/>
<feature type="transmembrane region" description="Helical" evidence="1">
    <location>
        <begin position="68"/>
        <end position="88"/>
    </location>
</feature>
<gene>
    <name evidence="2" type="ordered locus">MS0738</name>
</gene>
<accession>Q65UL5</accession>
<keyword evidence="3" id="KW-1185">Reference proteome</keyword>
<sequence length="179" mass="19979">MNQFITLLLSTWGILSIHQISRRQSVDYMQTAKSTLGLIFGVIILNILIALPLMGGLINIIPAAINPAAASAGIIGFALMIFGVYVYVRLCLAPIHYTVSKTNIFASLQQTWQLGNKRTSTLFLYCLLVYFIVPFIAQQVAFLANNTFLNIITTLIISFLSVFTLVVTYRFYILFTQKA</sequence>
<dbReference type="OrthoDB" id="5689171at2"/>
<dbReference type="EMBL" id="AE016827">
    <property type="protein sequence ID" value="AAU37345.1"/>
    <property type="molecule type" value="Genomic_DNA"/>
</dbReference>
<keyword evidence="1" id="KW-0812">Transmembrane</keyword>
<evidence type="ECO:0000313" key="2">
    <source>
        <dbReference type="EMBL" id="AAU37345.1"/>
    </source>
</evidence>
<feature type="transmembrane region" description="Helical" evidence="1">
    <location>
        <begin position="122"/>
        <end position="144"/>
    </location>
</feature>
<dbReference type="eggNOG" id="ENOG5032HXG">
    <property type="taxonomic scope" value="Bacteria"/>
</dbReference>
<reference evidence="2 3" key="1">
    <citation type="journal article" date="2004" name="Nat. Biotechnol.">
        <title>The genome sequence of the capnophilic rumen bacterium Mannheimia succiniciproducens.</title>
        <authorList>
            <person name="Hong S.H."/>
            <person name="Kim J.S."/>
            <person name="Lee S.Y."/>
            <person name="In Y.H."/>
            <person name="Choi S.S."/>
            <person name="Rih J.-K."/>
            <person name="Kim C.H."/>
            <person name="Jeong H."/>
            <person name="Hur C.G."/>
            <person name="Kim J.J."/>
        </authorList>
    </citation>
    <scope>NUCLEOTIDE SEQUENCE [LARGE SCALE GENOMIC DNA]</scope>
    <source>
        <strain evidence="3">KCTC 0769BP / MBEL55E</strain>
    </source>
</reference>
<dbReference type="STRING" id="221988.MS0738"/>
<evidence type="ECO:0000313" key="3">
    <source>
        <dbReference type="Proteomes" id="UP000000607"/>
    </source>
</evidence>
<keyword evidence="1" id="KW-1133">Transmembrane helix</keyword>
<protein>
    <submittedName>
        <fullName evidence="2">Uncharacterized protein</fullName>
    </submittedName>
</protein>
<proteinExistence type="predicted"/>
<feature type="transmembrane region" description="Helical" evidence="1">
    <location>
        <begin position="151"/>
        <end position="173"/>
    </location>
</feature>
<keyword evidence="1" id="KW-0472">Membrane</keyword>
<dbReference type="Proteomes" id="UP000000607">
    <property type="component" value="Chromosome"/>
</dbReference>